<feature type="domain" description="NAD-dependent epimerase/dehydratase" evidence="1">
    <location>
        <begin position="20"/>
        <end position="137"/>
    </location>
</feature>
<evidence type="ECO:0000259" key="2">
    <source>
        <dbReference type="Pfam" id="PF08338"/>
    </source>
</evidence>
<dbReference type="RefSeq" id="WP_119382191.1">
    <property type="nucleotide sequence ID" value="NZ_QWGT01000194.1"/>
</dbReference>
<sequence length="331" mass="36298">MSEATAGAPGTGSDAPRTAVVAGASGFIGQVLVRELTDEGYRVLTVGRSGADARWGDEDGIRRIVDGADLLVNLAGKSVNCRYGVADRREILRSRVETTAELARAVADSARPVPVWINASTATVYRHATDRPQTESTGELGDDFSPSVGRAWERAFFTPELPSTRRVALRIAIVLGRDGALQPLLGLARFGLGGPQLDGRFPGRPSRIRAGAHHRYQPTHGRQVFSWLHIDDLVGIIRFVRDTPSLEGPVNASSPEPVTNRRLMKVLRRAVGMPIGLAANRWMLEVGMWLFRTEPELVLKSRWVVPETLEAAGFRFRWPELDQAVADIVRR</sequence>
<dbReference type="PANTHER" id="PTHR11092:SF0">
    <property type="entry name" value="EPIMERASE FAMILY PROTEIN SDR39U1"/>
    <property type="match status" value="1"/>
</dbReference>
<comment type="caution">
    <text evidence="3">The sequence shown here is derived from an EMBL/GenBank/DDBJ whole genome shotgun (WGS) entry which is preliminary data.</text>
</comment>
<dbReference type="Pfam" id="PF01370">
    <property type="entry name" value="Epimerase"/>
    <property type="match status" value="1"/>
</dbReference>
<dbReference type="OrthoDB" id="9801773at2"/>
<dbReference type="InterPro" id="IPR036291">
    <property type="entry name" value="NAD(P)-bd_dom_sf"/>
</dbReference>
<feature type="domain" description="DUF1731" evidence="2">
    <location>
        <begin position="282"/>
        <end position="328"/>
    </location>
</feature>
<protein>
    <submittedName>
        <fullName evidence="3">DUF1731 domain-containing protein</fullName>
    </submittedName>
</protein>
<evidence type="ECO:0000313" key="4">
    <source>
        <dbReference type="Proteomes" id="UP000266484"/>
    </source>
</evidence>
<dbReference type="Proteomes" id="UP000266484">
    <property type="component" value="Unassembled WGS sequence"/>
</dbReference>
<dbReference type="InterPro" id="IPR013549">
    <property type="entry name" value="DUF1731"/>
</dbReference>
<organism evidence="3 4">
    <name type="scientific">Clavibacter lycopersici</name>
    <dbReference type="NCBI Taxonomy" id="2301718"/>
    <lineage>
        <taxon>Bacteria</taxon>
        <taxon>Bacillati</taxon>
        <taxon>Actinomycetota</taxon>
        <taxon>Actinomycetes</taxon>
        <taxon>Micrococcales</taxon>
        <taxon>Microbacteriaceae</taxon>
        <taxon>Clavibacter</taxon>
    </lineage>
</organism>
<dbReference type="PANTHER" id="PTHR11092">
    <property type="entry name" value="SUGAR NUCLEOTIDE EPIMERASE RELATED"/>
    <property type="match status" value="1"/>
</dbReference>
<dbReference type="Gene3D" id="3.40.50.720">
    <property type="entry name" value="NAD(P)-binding Rossmann-like Domain"/>
    <property type="match status" value="1"/>
</dbReference>
<dbReference type="InterPro" id="IPR001509">
    <property type="entry name" value="Epimerase_deHydtase"/>
</dbReference>
<evidence type="ECO:0000313" key="3">
    <source>
        <dbReference type="EMBL" id="RIJ49609.1"/>
    </source>
</evidence>
<name>A0A399T3F1_9MICO</name>
<dbReference type="Pfam" id="PF08338">
    <property type="entry name" value="DUF1731"/>
    <property type="match status" value="1"/>
</dbReference>
<proteinExistence type="predicted"/>
<dbReference type="SUPFAM" id="SSF51735">
    <property type="entry name" value="NAD(P)-binding Rossmann-fold domains"/>
    <property type="match status" value="1"/>
</dbReference>
<reference evidence="3 4" key="1">
    <citation type="submission" date="2018-08" db="EMBL/GenBank/DDBJ databases">
        <title>Genome Sequence of Clavibacter michiganensis Subspecies type strains, and the Atypical Peach-Colored Strains Isolated from Tomato.</title>
        <authorList>
            <person name="Osdaghi E."/>
            <person name="Portier P."/>
            <person name="Briand M."/>
            <person name="Jacques M.-A."/>
        </authorList>
    </citation>
    <scope>NUCLEOTIDE SEQUENCE [LARGE SCALE GENOMIC DNA]</scope>
    <source>
        <strain evidence="3 4">CFBP 8615</strain>
    </source>
</reference>
<dbReference type="AlphaFoldDB" id="A0A399T3F1"/>
<accession>A0A399T3F1</accession>
<keyword evidence="4" id="KW-1185">Reference proteome</keyword>
<evidence type="ECO:0000259" key="1">
    <source>
        <dbReference type="Pfam" id="PF01370"/>
    </source>
</evidence>
<dbReference type="EMBL" id="QWGT01000194">
    <property type="protein sequence ID" value="RIJ49609.1"/>
    <property type="molecule type" value="Genomic_DNA"/>
</dbReference>
<gene>
    <name evidence="3" type="ORF">DZG00_11775</name>
</gene>